<feature type="domain" description="PLD phosphodiesterase" evidence="2">
    <location>
        <begin position="280"/>
        <end position="307"/>
    </location>
</feature>
<feature type="domain" description="PLD phosphodiesterase" evidence="2">
    <location>
        <begin position="754"/>
        <end position="781"/>
    </location>
</feature>
<protein>
    <submittedName>
        <fullName evidence="3">SPOSA6832_01187-mRNA-1:cds</fullName>
    </submittedName>
</protein>
<dbReference type="AlphaFoldDB" id="A0A0D6EI57"/>
<accession>A0A0D6EI57</accession>
<feature type="region of interest" description="Disordered" evidence="1">
    <location>
        <begin position="408"/>
        <end position="466"/>
    </location>
</feature>
<dbReference type="OrthoDB" id="9997422at2759"/>
<dbReference type="InterPro" id="IPR025202">
    <property type="entry name" value="PLD-like_dom"/>
</dbReference>
<dbReference type="Proteomes" id="UP000243876">
    <property type="component" value="Unassembled WGS sequence"/>
</dbReference>
<feature type="region of interest" description="Disordered" evidence="1">
    <location>
        <begin position="501"/>
        <end position="551"/>
    </location>
</feature>
<gene>
    <name evidence="3" type="primary">SPOSA6832_01187</name>
</gene>
<dbReference type="GO" id="GO:0032049">
    <property type="term" value="P:cardiolipin biosynthetic process"/>
    <property type="evidence" value="ECO:0007669"/>
    <property type="project" value="UniProtKB-ARBA"/>
</dbReference>
<feature type="non-terminal residue" evidence="3">
    <location>
        <position position="1"/>
    </location>
</feature>
<keyword evidence="4" id="KW-1185">Reference proteome</keyword>
<feature type="compositionally biased region" description="Gly residues" evidence="1">
    <location>
        <begin position="448"/>
        <end position="463"/>
    </location>
</feature>
<dbReference type="PANTHER" id="PTHR21248:SF22">
    <property type="entry name" value="PHOSPHOLIPASE D"/>
    <property type="match status" value="1"/>
</dbReference>
<dbReference type="InterPro" id="IPR001736">
    <property type="entry name" value="PLipase_D/transphosphatidylase"/>
</dbReference>
<evidence type="ECO:0000313" key="3">
    <source>
        <dbReference type="EMBL" id="CEQ39639.1"/>
    </source>
</evidence>
<evidence type="ECO:0000256" key="1">
    <source>
        <dbReference type="SAM" id="MobiDB-lite"/>
    </source>
</evidence>
<feature type="compositionally biased region" description="Low complexity" evidence="1">
    <location>
        <begin position="1"/>
        <end position="13"/>
    </location>
</feature>
<sequence>MAATAPPDSSASAPEPPTNEKRPEPPRFASSALVGDYRHSPFPPLALMQGRGRSVSAALSASLEPKADKGKGKDEDGVDWAKGRKGLTPGTAAKKLFPKPSPNKRLYRRFFIKRDLVEGREWTPTELEEAAQRGNFPQRPSDLFLKTTLWKMYADVLTCLARDPLAGNVSPALIGSQGTIPLSIVSTIPDIIKHYYDTAPTRPSNSVNTIASALRELNTRVEKRKGEKIVVKIMWDRGAIQQLWSNHVDVESSTWIPLGLPAPDDLPQLSLQVVNFHRPLVGTFHQKAMVVDRKIALLNSNNIQDRPNLEARCLTARSRSAAEADAARIAQMMVHLEGPIVDSIYDNILISWHNALSPSLPCLAVPSPYSPLAPLPFAYTFSDSNRYLAQIDVAKAAKAARILLSRQDEKAKKGEQMESLSPPEWWRRDSTPAPPGAHPHHRGWSLNLGGGGSGGAAAGGGGGEDGEHGGKFANLVMQLVEKAREEKARVALGMTGMSVRSGLNLGTRENTETAGASDGPGPSPLGASEPMQAASYEGEGRTSMADSGVEMGSKRSEKAHLLEKAFQEEPAEIPSKGTASSARLAALSKALNAGALAKIEAAIDDETLIHDFKPHMLHKGHEPFPIALVNRRPHGSPGHRDIRCPQDAAWLAALRYAEKNVFIQTPTLNARPIVRGIVEACSRGGKDGKGIQITLFLDLGFNDQGESIPFQGGTNEQVVFRLYRQLTKLGKEKNLHVYWYTGKDQIKPMRALHKSRNCHIKFLAVDGQCAIVGNGNLDSQSFWHSQEANILIDSPQIVSDWMAQLRTNQSTHKYGRVDTDGIWRDPVTGEELEEGKTVNCFTALRAVI</sequence>
<dbReference type="Pfam" id="PF13091">
    <property type="entry name" value="PLDc_2"/>
    <property type="match status" value="1"/>
</dbReference>
<dbReference type="CDD" id="cd00138">
    <property type="entry name" value="PLDc_SF"/>
    <property type="match status" value="1"/>
</dbReference>
<dbReference type="SUPFAM" id="SSF56024">
    <property type="entry name" value="Phospholipase D/nuclease"/>
    <property type="match status" value="2"/>
</dbReference>
<evidence type="ECO:0000313" key="4">
    <source>
        <dbReference type="Proteomes" id="UP000243876"/>
    </source>
</evidence>
<dbReference type="PROSITE" id="PS50035">
    <property type="entry name" value="PLD"/>
    <property type="match status" value="2"/>
</dbReference>
<dbReference type="Gene3D" id="3.30.870.10">
    <property type="entry name" value="Endonuclease Chain A"/>
    <property type="match status" value="2"/>
</dbReference>
<reference evidence="4" key="1">
    <citation type="submission" date="2015-02" db="EMBL/GenBank/DDBJ databases">
        <authorList>
            <person name="Gon?alves P."/>
        </authorList>
    </citation>
    <scope>NUCLEOTIDE SEQUENCE [LARGE SCALE GENOMIC DNA]</scope>
</reference>
<dbReference type="GO" id="GO:0030572">
    <property type="term" value="F:phosphatidyltransferase activity"/>
    <property type="evidence" value="ECO:0007669"/>
    <property type="project" value="UniProtKB-ARBA"/>
</dbReference>
<evidence type="ECO:0000259" key="2">
    <source>
        <dbReference type="PROSITE" id="PS50035"/>
    </source>
</evidence>
<proteinExistence type="predicted"/>
<organism evidence="3 4">
    <name type="scientific">Sporidiobolus salmonicolor</name>
    <name type="common">Yeast-like fungus</name>
    <name type="synonym">Sporobolomyces salmonicolor</name>
    <dbReference type="NCBI Taxonomy" id="5005"/>
    <lineage>
        <taxon>Eukaryota</taxon>
        <taxon>Fungi</taxon>
        <taxon>Dikarya</taxon>
        <taxon>Basidiomycota</taxon>
        <taxon>Pucciniomycotina</taxon>
        <taxon>Microbotryomycetes</taxon>
        <taxon>Sporidiobolales</taxon>
        <taxon>Sporidiobolaceae</taxon>
        <taxon>Sporobolomyces</taxon>
    </lineage>
</organism>
<feature type="region of interest" description="Disordered" evidence="1">
    <location>
        <begin position="1"/>
        <end position="93"/>
    </location>
</feature>
<name>A0A0D6EI57_SPOSA</name>
<dbReference type="PANTHER" id="PTHR21248">
    <property type="entry name" value="CARDIOLIPIN SYNTHASE"/>
    <property type="match status" value="1"/>
</dbReference>
<feature type="compositionally biased region" description="Basic and acidic residues" evidence="1">
    <location>
        <begin position="65"/>
        <end position="82"/>
    </location>
</feature>
<dbReference type="EMBL" id="CENE01000003">
    <property type="protein sequence ID" value="CEQ39639.1"/>
    <property type="molecule type" value="Genomic_DNA"/>
</dbReference>